<comment type="caution">
    <text evidence="3">The sequence shown here is derived from an EMBL/GenBank/DDBJ whole genome shotgun (WGS) entry which is preliminary data.</text>
</comment>
<feature type="region of interest" description="Disordered" evidence="2">
    <location>
        <begin position="378"/>
        <end position="468"/>
    </location>
</feature>
<feature type="compositionally biased region" description="Basic and acidic residues" evidence="2">
    <location>
        <begin position="428"/>
        <end position="437"/>
    </location>
</feature>
<accession>A0ABQ9YGG7</accession>
<evidence type="ECO:0000256" key="1">
    <source>
        <dbReference type="SAM" id="Coils"/>
    </source>
</evidence>
<feature type="region of interest" description="Disordered" evidence="2">
    <location>
        <begin position="1150"/>
        <end position="1213"/>
    </location>
</feature>
<feature type="compositionally biased region" description="Acidic residues" evidence="2">
    <location>
        <begin position="719"/>
        <end position="728"/>
    </location>
</feature>
<feature type="coiled-coil region" evidence="1">
    <location>
        <begin position="306"/>
        <end position="378"/>
    </location>
</feature>
<feature type="compositionally biased region" description="Polar residues" evidence="2">
    <location>
        <begin position="1000"/>
        <end position="1016"/>
    </location>
</feature>
<keyword evidence="4" id="KW-1185">Reference proteome</keyword>
<feature type="region of interest" description="Disordered" evidence="2">
    <location>
        <begin position="1"/>
        <end position="29"/>
    </location>
</feature>
<dbReference type="Proteomes" id="UP001281761">
    <property type="component" value="Unassembled WGS sequence"/>
</dbReference>
<feature type="compositionally biased region" description="Basic and acidic residues" evidence="2">
    <location>
        <begin position="798"/>
        <end position="818"/>
    </location>
</feature>
<feature type="compositionally biased region" description="Basic and acidic residues" evidence="2">
    <location>
        <begin position="750"/>
        <end position="762"/>
    </location>
</feature>
<name>A0ABQ9YGG7_9EUKA</name>
<feature type="coiled-coil region" evidence="1">
    <location>
        <begin position="567"/>
        <end position="594"/>
    </location>
</feature>
<proteinExistence type="predicted"/>
<organism evidence="3 4">
    <name type="scientific">Blattamonas nauphoetae</name>
    <dbReference type="NCBI Taxonomy" id="2049346"/>
    <lineage>
        <taxon>Eukaryota</taxon>
        <taxon>Metamonada</taxon>
        <taxon>Preaxostyla</taxon>
        <taxon>Oxymonadida</taxon>
        <taxon>Blattamonas</taxon>
    </lineage>
</organism>
<gene>
    <name evidence="3" type="ORF">BLNAU_2301</name>
</gene>
<feature type="compositionally biased region" description="Basic and acidic residues" evidence="2">
    <location>
        <begin position="258"/>
        <end position="275"/>
    </location>
</feature>
<feature type="compositionally biased region" description="Basic and acidic residues" evidence="2">
    <location>
        <begin position="1017"/>
        <end position="1037"/>
    </location>
</feature>
<feature type="compositionally biased region" description="Polar residues" evidence="2">
    <location>
        <begin position="891"/>
        <end position="901"/>
    </location>
</feature>
<evidence type="ECO:0000313" key="3">
    <source>
        <dbReference type="EMBL" id="KAK2962866.1"/>
    </source>
</evidence>
<feature type="region of interest" description="Disordered" evidence="2">
    <location>
        <begin position="257"/>
        <end position="301"/>
    </location>
</feature>
<feature type="compositionally biased region" description="Basic and acidic residues" evidence="2">
    <location>
        <begin position="1167"/>
        <end position="1202"/>
    </location>
</feature>
<feature type="compositionally biased region" description="Basic and acidic residues" evidence="2">
    <location>
        <begin position="1089"/>
        <end position="1099"/>
    </location>
</feature>
<feature type="compositionally biased region" description="Polar residues" evidence="2">
    <location>
        <begin position="780"/>
        <end position="797"/>
    </location>
</feature>
<feature type="region of interest" description="Disordered" evidence="2">
    <location>
        <begin position="1089"/>
        <end position="1114"/>
    </location>
</feature>
<feature type="compositionally biased region" description="Polar residues" evidence="2">
    <location>
        <begin position="819"/>
        <end position="870"/>
    </location>
</feature>
<feature type="region of interest" description="Disordered" evidence="2">
    <location>
        <begin position="1000"/>
        <end position="1037"/>
    </location>
</feature>
<feature type="coiled-coil region" evidence="1">
    <location>
        <begin position="128"/>
        <end position="155"/>
    </location>
</feature>
<reference evidence="3 4" key="1">
    <citation type="journal article" date="2022" name="bioRxiv">
        <title>Genomics of Preaxostyla Flagellates Illuminates Evolutionary Transitions and the Path Towards Mitochondrial Loss.</title>
        <authorList>
            <person name="Novak L.V.F."/>
            <person name="Treitli S.C."/>
            <person name="Pyrih J."/>
            <person name="Halakuc P."/>
            <person name="Pipaliya S.V."/>
            <person name="Vacek V."/>
            <person name="Brzon O."/>
            <person name="Soukal P."/>
            <person name="Eme L."/>
            <person name="Dacks J.B."/>
            <person name="Karnkowska A."/>
            <person name="Elias M."/>
            <person name="Hampl V."/>
        </authorList>
    </citation>
    <scope>NUCLEOTIDE SEQUENCE [LARGE SCALE GENOMIC DNA]</scope>
    <source>
        <strain evidence="3">NAU3</strain>
        <tissue evidence="3">Gut</tissue>
    </source>
</reference>
<evidence type="ECO:0000313" key="4">
    <source>
        <dbReference type="Proteomes" id="UP001281761"/>
    </source>
</evidence>
<feature type="region of interest" description="Disordered" evidence="2">
    <location>
        <begin position="605"/>
        <end position="984"/>
    </location>
</feature>
<dbReference type="EMBL" id="JARBJD010000009">
    <property type="protein sequence ID" value="KAK2962866.1"/>
    <property type="molecule type" value="Genomic_DNA"/>
</dbReference>
<evidence type="ECO:0000256" key="2">
    <source>
        <dbReference type="SAM" id="MobiDB-lite"/>
    </source>
</evidence>
<sequence length="1238" mass="143213">MDLLFSSGQKKDNGQVNPQLDPDEEDSLPPTVVNLIGTLRTQLDNTHNHSSILANQLNSRTSLLNQQRALFFKEILVLKEQLYQKQQLSEHYESDRFDIFKPTAWLQELLGEEIGPGDDIEMLEAKVKEKVAHIIRESEEEKRALQIQMIELDREKDKTITQMSLLVKQKEKEGDRKLRDQENQQKARIEELHEFYKSEMKKLNEQNEHLQVTQQDLETQQEHEAELRSELTQKEIALSDLQHEYEQLQSYVATLEEENQKKPELEAEEDVKVDVTEENDPGLTEALSTPADLSDATEEEKLRSQVTRLKLREQGVREELNELKTKYELIQMSFSGVEETERKMEEIRELLKQRDDEIAKLKEEVESKEEAAKLTQAIFKASPKKGKDNQWEGEDKETQTEFEVVVVKETEKEKDSNLKNGNNAKGSSEIRRPDETSTKPTSGEEEEDIQVKERSIVSKSRHSLSQHQLKQIQTLVERDKMLISQTAIANWHLLTTGLVQAHVARAKLMAQDPNQSTLNISAVPHLSFFMQRSSTSPPLTPSSTLVQPSPTLKPTNFANVAFLNRIERADEERRDRLVKKRDQLEEQRRDNLTKVMEAITWAGGERTTKPDTDGLFVTSISLGGTMDRSRKSSPVTRGRRTSPNTVSSRRHSPKQGVRAPLLSLSRQMPDSSRRKPKRIVSRYEGGGEGMMSSDEDWTEGEMGNDDWEERSGGRSMRVEEDENEEKEYWEERRRRRRRRVSVDEEERSEQDDRKGRHEERTSRMTNNDEETEQSEYESGPQFSPLETTRSSRPTKQSVQRDKQRRTDRENPNGEERNQSFRLSSNRKTETSPRNSQTPKNVSPTQLSLPVNETLQKGSHSAATDSRSTRNPKPLRHSRDDQQTAEMRRQHSALSEWQSVHSESGFLAEPFTQHRIEPAPQSGGVLAVSSSPSRKGDSPARKSQHHRNGLAPSFPARPHPNQMRMSDTLPSTRQSSVVETSEERVVGPSVDVNELFASRNFNNTLPMRTGGRQTNRQLETDRERREVHSKSPEQDRRGRPNIIEINSEVLAVPDNGKRQVGGKIERRNRPLPVDARNADRKDVDLWEMHGREERDGREHLQVSPLNKDTPRRSTDFDTARYETYFVQDDSVLLQTRRSDSSPETVVRLRIGQQKETERPLVSSRHFRSSAERNRRRHDGERKMRSQREEERRERRERMEEERNHLKRTRGYYTTVQAPERTEFALPHLSSTKVMVFDGD</sequence>
<feature type="compositionally biased region" description="Basic and acidic residues" evidence="2">
    <location>
        <begin position="406"/>
        <end position="417"/>
    </location>
</feature>
<feature type="compositionally biased region" description="Basic and acidic residues" evidence="2">
    <location>
        <begin position="709"/>
        <end position="718"/>
    </location>
</feature>
<feature type="compositionally biased region" description="Acidic residues" evidence="2">
    <location>
        <begin position="693"/>
        <end position="708"/>
    </location>
</feature>
<keyword evidence="1" id="KW-0175">Coiled coil</keyword>
<feature type="compositionally biased region" description="Basic and acidic residues" evidence="2">
    <location>
        <begin position="876"/>
        <end position="888"/>
    </location>
</feature>
<protein>
    <submittedName>
        <fullName evidence="3">Uncharacterized protein</fullName>
    </submittedName>
</protein>